<dbReference type="GeneID" id="121133291"/>
<accession>A0ABM2W3U7</accession>
<evidence type="ECO:0000313" key="2">
    <source>
        <dbReference type="Proteomes" id="UP000886700"/>
    </source>
</evidence>
<protein>
    <submittedName>
        <fullName evidence="3">Uncharacterized protein LOC121133291 isoform X7</fullName>
    </submittedName>
</protein>
<proteinExistence type="predicted"/>
<feature type="compositionally biased region" description="Polar residues" evidence="1">
    <location>
        <begin position="68"/>
        <end position="81"/>
    </location>
</feature>
<feature type="region of interest" description="Disordered" evidence="1">
    <location>
        <begin position="183"/>
        <end position="227"/>
    </location>
</feature>
<keyword evidence="2" id="KW-1185">Reference proteome</keyword>
<evidence type="ECO:0000256" key="1">
    <source>
        <dbReference type="SAM" id="MobiDB-lite"/>
    </source>
</evidence>
<gene>
    <name evidence="3" type="primary">LOC121133291</name>
</gene>
<feature type="region of interest" description="Disordered" evidence="1">
    <location>
        <begin position="66"/>
        <end position="91"/>
    </location>
</feature>
<dbReference type="Proteomes" id="UP000886700">
    <property type="component" value="Unplaced"/>
</dbReference>
<feature type="region of interest" description="Disordered" evidence="1">
    <location>
        <begin position="1"/>
        <end position="28"/>
    </location>
</feature>
<reference evidence="3" key="1">
    <citation type="submission" date="2025-08" db="UniProtKB">
        <authorList>
            <consortium name="RefSeq"/>
        </authorList>
    </citation>
    <scope>IDENTIFICATION</scope>
    <source>
        <tissue evidence="3">Liver</tissue>
    </source>
</reference>
<feature type="region of interest" description="Disordered" evidence="1">
    <location>
        <begin position="130"/>
        <end position="166"/>
    </location>
</feature>
<feature type="compositionally biased region" description="Polar residues" evidence="1">
    <location>
        <begin position="196"/>
        <end position="208"/>
    </location>
</feature>
<name>A0ABM2W3U7_MESAU</name>
<feature type="region of interest" description="Disordered" evidence="1">
    <location>
        <begin position="327"/>
        <end position="367"/>
    </location>
</feature>
<dbReference type="RefSeq" id="XP_040585367.1">
    <property type="nucleotide sequence ID" value="XM_040729433.1"/>
</dbReference>
<evidence type="ECO:0000313" key="3">
    <source>
        <dbReference type="RefSeq" id="XP_040585367.1"/>
    </source>
</evidence>
<feature type="compositionally biased region" description="Basic and acidic residues" evidence="1">
    <location>
        <begin position="341"/>
        <end position="353"/>
    </location>
</feature>
<organism evidence="2 3">
    <name type="scientific">Mesocricetus auratus</name>
    <name type="common">Golden hamster</name>
    <dbReference type="NCBI Taxonomy" id="10036"/>
    <lineage>
        <taxon>Eukaryota</taxon>
        <taxon>Metazoa</taxon>
        <taxon>Chordata</taxon>
        <taxon>Craniata</taxon>
        <taxon>Vertebrata</taxon>
        <taxon>Euteleostomi</taxon>
        <taxon>Mammalia</taxon>
        <taxon>Eutheria</taxon>
        <taxon>Euarchontoglires</taxon>
        <taxon>Glires</taxon>
        <taxon>Rodentia</taxon>
        <taxon>Myomorpha</taxon>
        <taxon>Muroidea</taxon>
        <taxon>Cricetidae</taxon>
        <taxon>Cricetinae</taxon>
        <taxon>Mesocricetus</taxon>
    </lineage>
</organism>
<sequence>MDQRSQHKSTTTLNLLEEKVGSTHEQSGIRGPDPFCVVPIEHAIIPYYSTGEQTCPETFLEVEPTKPQCASSKTANSATSPRDQRDPPVRKVKVVSTKSTFVSIMGRKVCRNYTFVPRFTEEYQVRAGTSKERAESEMEVAPDPANSETSPRDQRKPPVRMVKVVSKKHRSVSKIWRKLSQNSAVFPRDTEEPQVQAGTSKQTPQSEMEVSPEPANSEASPRVQRKPPLRMVKVSSRKCMYGSHSLRQMCWRCPVVRKFSKQPEIQASAFIEGPQSEMEVEHKNADMAPSPGEQREPPAMMAKVESRKHIRIPAFLRGSFWKKAVAPQGSPISEAPSAETTQKKMEEVPEHGDNVSSPKDQKTPVQAMKVECRKLTGMVNVLYLTPPKSSDEEVVSIMKERRKRRRRYY</sequence>